<evidence type="ECO:0000313" key="2">
    <source>
        <dbReference type="EMBL" id="SEM12995.1"/>
    </source>
</evidence>
<organism evidence="2 3">
    <name type="scientific">Roseovarius azorensis</name>
    <dbReference type="NCBI Taxonomy" id="1287727"/>
    <lineage>
        <taxon>Bacteria</taxon>
        <taxon>Pseudomonadati</taxon>
        <taxon>Pseudomonadota</taxon>
        <taxon>Alphaproteobacteria</taxon>
        <taxon>Rhodobacterales</taxon>
        <taxon>Roseobacteraceae</taxon>
        <taxon>Roseovarius</taxon>
    </lineage>
</organism>
<proteinExistence type="inferred from homology"/>
<dbReference type="GO" id="GO:0003676">
    <property type="term" value="F:nucleic acid binding"/>
    <property type="evidence" value="ECO:0007669"/>
    <property type="project" value="InterPro"/>
</dbReference>
<keyword evidence="3" id="KW-1185">Reference proteome</keyword>
<keyword evidence="2" id="KW-0255">Endonuclease</keyword>
<dbReference type="GO" id="GO:0004519">
    <property type="term" value="F:endonuclease activity"/>
    <property type="evidence" value="ECO:0007669"/>
    <property type="project" value="UniProtKB-KW"/>
</dbReference>
<accession>A0A1H7VVZ6</accession>
<comment type="similarity">
    <text evidence="1">Belongs to the UPF0102 family.</text>
</comment>
<dbReference type="PANTHER" id="PTHR34039:SF1">
    <property type="entry name" value="UPF0102 PROTEIN YRAN"/>
    <property type="match status" value="1"/>
</dbReference>
<dbReference type="RefSeq" id="WP_093038910.1">
    <property type="nucleotide sequence ID" value="NZ_FOAG01000013.1"/>
</dbReference>
<evidence type="ECO:0000256" key="1">
    <source>
        <dbReference type="ARBA" id="ARBA00006738"/>
    </source>
</evidence>
<dbReference type="PANTHER" id="PTHR34039">
    <property type="entry name" value="UPF0102 PROTEIN YRAN"/>
    <property type="match status" value="1"/>
</dbReference>
<dbReference type="EMBL" id="FOAG01000013">
    <property type="protein sequence ID" value="SEM12995.1"/>
    <property type="molecule type" value="Genomic_DNA"/>
</dbReference>
<name>A0A1H7VVZ6_9RHOB</name>
<gene>
    <name evidence="2" type="ORF">SAMN05443999_11368</name>
</gene>
<dbReference type="Gene3D" id="3.40.1350.10">
    <property type="match status" value="1"/>
</dbReference>
<protein>
    <submittedName>
        <fullName evidence="2">Putative endonuclease</fullName>
    </submittedName>
</protein>
<dbReference type="STRING" id="1287727.SAMN05443999_11368"/>
<dbReference type="AlphaFoldDB" id="A0A1H7VVZ6"/>
<reference evidence="2 3" key="1">
    <citation type="submission" date="2016-10" db="EMBL/GenBank/DDBJ databases">
        <authorList>
            <person name="de Groot N.N."/>
        </authorList>
    </citation>
    <scope>NUCLEOTIDE SEQUENCE [LARGE SCALE GENOMIC DNA]</scope>
    <source>
        <strain evidence="2 3">DSM 100674</strain>
    </source>
</reference>
<dbReference type="OrthoDB" id="9812968at2"/>
<dbReference type="Pfam" id="PF02021">
    <property type="entry name" value="UPF0102"/>
    <property type="match status" value="1"/>
</dbReference>
<dbReference type="InterPro" id="IPR011335">
    <property type="entry name" value="Restrct_endonuc-II-like"/>
</dbReference>
<keyword evidence="2" id="KW-0378">Hydrolase</keyword>
<sequence length="145" mass="16177">MRQLAFDFEAVTVPQFPVRPGQLLRRQERGRRACLSGQAAEEAVIRVYAARGAVLLERRWRGRAGEIDAILRAPDTYVFCEVKKAATFNLALQRLHHGQMQRIFTAASEYLGLTPEGQLAPVRFDLAVVNGAGAVRILENAFGHF</sequence>
<keyword evidence="2" id="KW-0540">Nuclease</keyword>
<dbReference type="SUPFAM" id="SSF52980">
    <property type="entry name" value="Restriction endonuclease-like"/>
    <property type="match status" value="1"/>
</dbReference>
<evidence type="ECO:0000313" key="3">
    <source>
        <dbReference type="Proteomes" id="UP000199582"/>
    </source>
</evidence>
<dbReference type="InterPro" id="IPR011856">
    <property type="entry name" value="tRNA_endonuc-like_dom_sf"/>
</dbReference>
<dbReference type="InterPro" id="IPR003509">
    <property type="entry name" value="UPF0102_YraN-like"/>
</dbReference>
<dbReference type="Proteomes" id="UP000199582">
    <property type="component" value="Unassembled WGS sequence"/>
</dbReference>